<evidence type="ECO:0000313" key="2">
    <source>
        <dbReference type="Proteomes" id="UP001164250"/>
    </source>
</evidence>
<organism evidence="1 2">
    <name type="scientific">Pistacia atlantica</name>
    <dbReference type="NCBI Taxonomy" id="434234"/>
    <lineage>
        <taxon>Eukaryota</taxon>
        <taxon>Viridiplantae</taxon>
        <taxon>Streptophyta</taxon>
        <taxon>Embryophyta</taxon>
        <taxon>Tracheophyta</taxon>
        <taxon>Spermatophyta</taxon>
        <taxon>Magnoliopsida</taxon>
        <taxon>eudicotyledons</taxon>
        <taxon>Gunneridae</taxon>
        <taxon>Pentapetalae</taxon>
        <taxon>rosids</taxon>
        <taxon>malvids</taxon>
        <taxon>Sapindales</taxon>
        <taxon>Anacardiaceae</taxon>
        <taxon>Pistacia</taxon>
    </lineage>
</organism>
<proteinExistence type="predicted"/>
<evidence type="ECO:0000313" key="1">
    <source>
        <dbReference type="EMBL" id="KAJ0093651.1"/>
    </source>
</evidence>
<dbReference type="EMBL" id="CM047903">
    <property type="protein sequence ID" value="KAJ0093651.1"/>
    <property type="molecule type" value="Genomic_DNA"/>
</dbReference>
<accession>A0ACC1B413</accession>
<dbReference type="Proteomes" id="UP001164250">
    <property type="component" value="Chromosome 7"/>
</dbReference>
<name>A0ACC1B413_9ROSI</name>
<protein>
    <submittedName>
        <fullName evidence="1">Uncharacterized protein</fullName>
    </submittedName>
</protein>
<reference evidence="2" key="1">
    <citation type="journal article" date="2023" name="G3 (Bethesda)">
        <title>Genome assembly and association tests identify interacting loci associated with vigor, precocity, and sex in interspecific pistachio rootstocks.</title>
        <authorList>
            <person name="Palmer W."/>
            <person name="Jacygrad E."/>
            <person name="Sagayaradj S."/>
            <person name="Cavanaugh K."/>
            <person name="Han R."/>
            <person name="Bertier L."/>
            <person name="Beede B."/>
            <person name="Kafkas S."/>
            <person name="Golino D."/>
            <person name="Preece J."/>
            <person name="Michelmore R."/>
        </authorList>
    </citation>
    <scope>NUCLEOTIDE SEQUENCE [LARGE SCALE GENOMIC DNA]</scope>
</reference>
<keyword evidence="2" id="KW-1185">Reference proteome</keyword>
<sequence length="132" mass="14882">MHLIDSLVNNTKQYFLHRDSSILQSIGLKGLKLTLLPTTSSTTTSNFIQTKATSINIEIISDGIDGKSRSMPLIPHLKINDLPSFLDGTDSYPSLLKLVVSQFSNIEESKWLFCNTFDKLEDEVNLILHRFI</sequence>
<comment type="caution">
    <text evidence="1">The sequence shown here is derived from an EMBL/GenBank/DDBJ whole genome shotgun (WGS) entry which is preliminary data.</text>
</comment>
<gene>
    <name evidence="1" type="ORF">Patl1_26900</name>
</gene>